<reference evidence="2 3" key="1">
    <citation type="submission" date="2016-04" db="EMBL/GenBank/DDBJ databases">
        <title>Complete genome sequence of Bacillus oceanisediminis strain 2691.</title>
        <authorList>
            <person name="Jeong H."/>
            <person name="Kim H.J."/>
            <person name="Lee D.-W."/>
        </authorList>
    </citation>
    <scope>NUCLEOTIDE SEQUENCE [LARGE SCALE GENOMIC DNA]</scope>
    <source>
        <strain evidence="2 3">2691</strain>
        <plasmid evidence="3">pbo1</plasmid>
    </source>
</reference>
<feature type="transmembrane region" description="Helical" evidence="1">
    <location>
        <begin position="75"/>
        <end position="99"/>
    </location>
</feature>
<dbReference type="RefSeq" id="WP_019380459.1">
    <property type="nucleotide sequence ID" value="NZ_CP015507.1"/>
</dbReference>
<gene>
    <name evidence="2" type="ORF">A361_28380</name>
</gene>
<keyword evidence="1" id="KW-1133">Transmembrane helix</keyword>
<feature type="transmembrane region" description="Helical" evidence="1">
    <location>
        <begin position="105"/>
        <end position="128"/>
    </location>
</feature>
<evidence type="ECO:0000313" key="2">
    <source>
        <dbReference type="EMBL" id="AND43087.1"/>
    </source>
</evidence>
<accession>A0A160MHV8</accession>
<protein>
    <submittedName>
        <fullName evidence="2">Uncharacterized protein</fullName>
    </submittedName>
</protein>
<geneLocation type="plasmid" evidence="3">
    <name>pbo1</name>
</geneLocation>
<sequence>MNTLLSAANAALQYNRGKQTGLAGLVFIGIVLLAAYQWDHIVPILEAIGLISFLDKWGLIYEGESYMTGFSIFMVAFRICILFVVLGFLTLVLGIIFSIIGSSNIGAAILGTFVVVLALPFILLWSLYDTIFTPKEVREERKRERMRIYKEANSTPIDIIKENYNEITEDEAIRYLNRIPTKGDHLFLLGITEENEVFFVFPKPYFLNTENFSAGLWGIKSIMKRCNGSEFGIGPFQIDIKPEEIYPGRGIQPVPIDRITFYHSENSHKDIKAKSQQFSYRDEYRKYIDEIQSTYIQKKDNLEKTISITPNKERFNEAVQEIVNFNASNEEIVRMMIQSEGRVQ</sequence>
<name>A0A160MHV8_9BACI</name>
<feature type="transmembrane region" description="Helical" evidence="1">
    <location>
        <begin position="21"/>
        <end position="38"/>
    </location>
</feature>
<organism evidence="2 3">
    <name type="scientific">Cytobacillus oceanisediminis 2691</name>
    <dbReference type="NCBI Taxonomy" id="1196031"/>
    <lineage>
        <taxon>Bacteria</taxon>
        <taxon>Bacillati</taxon>
        <taxon>Bacillota</taxon>
        <taxon>Bacilli</taxon>
        <taxon>Bacillales</taxon>
        <taxon>Bacillaceae</taxon>
        <taxon>Cytobacillus</taxon>
    </lineage>
</organism>
<dbReference type="AlphaFoldDB" id="A0A160MHV8"/>
<dbReference type="EMBL" id="CP015507">
    <property type="protein sequence ID" value="AND43087.1"/>
    <property type="molecule type" value="Genomic_DNA"/>
</dbReference>
<dbReference type="KEGG" id="bon:A361_28380"/>
<keyword evidence="1" id="KW-0472">Membrane</keyword>
<keyword evidence="2" id="KW-0614">Plasmid</keyword>
<dbReference type="Proteomes" id="UP000077856">
    <property type="component" value="Plasmid pBO1"/>
</dbReference>
<proteinExistence type="predicted"/>
<dbReference type="eggNOG" id="ENOG5030D26">
    <property type="taxonomic scope" value="Bacteria"/>
</dbReference>
<keyword evidence="1" id="KW-0812">Transmembrane</keyword>
<evidence type="ECO:0000313" key="3">
    <source>
        <dbReference type="Proteomes" id="UP000077856"/>
    </source>
</evidence>
<evidence type="ECO:0000256" key="1">
    <source>
        <dbReference type="SAM" id="Phobius"/>
    </source>
</evidence>